<dbReference type="PANTHER" id="PTHR21712">
    <property type="entry name" value="PRE-RRNA-PROCESSING PROTEIN FHL1"/>
    <property type="match status" value="1"/>
</dbReference>
<dbReference type="InterPro" id="IPR036390">
    <property type="entry name" value="WH_DNA-bd_sf"/>
</dbReference>
<dbReference type="SUPFAM" id="SSF49879">
    <property type="entry name" value="SMAD/FHA domain"/>
    <property type="match status" value="1"/>
</dbReference>
<feature type="compositionally biased region" description="Polar residues" evidence="5">
    <location>
        <begin position="902"/>
        <end position="911"/>
    </location>
</feature>
<evidence type="ECO:0000256" key="2">
    <source>
        <dbReference type="ARBA" id="ARBA00023242"/>
    </source>
</evidence>
<feature type="compositionally biased region" description="Polar residues" evidence="5">
    <location>
        <begin position="877"/>
        <end position="888"/>
    </location>
</feature>
<feature type="compositionally biased region" description="Polar residues" evidence="5">
    <location>
        <begin position="33"/>
        <end position="43"/>
    </location>
</feature>
<dbReference type="InterPro" id="IPR045178">
    <property type="entry name" value="Fhl1/FHA1"/>
</dbReference>
<name>A0A1L0CW91_9ASCO</name>
<dbReference type="Proteomes" id="UP000182259">
    <property type="component" value="Chromosome I"/>
</dbReference>
<dbReference type="GO" id="GO:0005634">
    <property type="term" value="C:nucleus"/>
    <property type="evidence" value="ECO:0007669"/>
    <property type="project" value="UniProtKB-SubCell"/>
</dbReference>
<feature type="compositionally biased region" description="Basic and acidic residues" evidence="5">
    <location>
        <begin position="974"/>
        <end position="994"/>
    </location>
</feature>
<evidence type="ECO:0000256" key="4">
    <source>
        <dbReference type="SAM" id="Coils"/>
    </source>
</evidence>
<dbReference type="PANTHER" id="PTHR21712:SF29">
    <property type="entry name" value="PRE-RRNA-PROCESSING PROTEIN FHL1"/>
    <property type="match status" value="1"/>
</dbReference>
<protein>
    <submittedName>
        <fullName evidence="8">CIC11C00000000161</fullName>
    </submittedName>
</protein>
<accession>A0A1L0CW91</accession>
<dbReference type="AlphaFoldDB" id="A0A1L0CW91"/>
<dbReference type="Pfam" id="PF00498">
    <property type="entry name" value="FHA"/>
    <property type="match status" value="1"/>
</dbReference>
<evidence type="ECO:0000313" key="9">
    <source>
        <dbReference type="Proteomes" id="UP000182259"/>
    </source>
</evidence>
<dbReference type="PROSITE" id="PS50039">
    <property type="entry name" value="FORK_HEAD_3"/>
    <property type="match status" value="1"/>
</dbReference>
<dbReference type="Pfam" id="PF00250">
    <property type="entry name" value="Forkhead"/>
    <property type="match status" value="1"/>
</dbReference>
<dbReference type="GO" id="GO:0003700">
    <property type="term" value="F:DNA-binding transcription factor activity"/>
    <property type="evidence" value="ECO:0007669"/>
    <property type="project" value="InterPro"/>
</dbReference>
<feature type="region of interest" description="Disordered" evidence="5">
    <location>
        <begin position="425"/>
        <end position="449"/>
    </location>
</feature>
<evidence type="ECO:0000259" key="7">
    <source>
        <dbReference type="PROSITE" id="PS50039"/>
    </source>
</evidence>
<dbReference type="InterPro" id="IPR000253">
    <property type="entry name" value="FHA_dom"/>
</dbReference>
<dbReference type="EMBL" id="LT635764">
    <property type="protein sequence ID" value="SGZ48312.1"/>
    <property type="molecule type" value="Genomic_DNA"/>
</dbReference>
<feature type="domain" description="Fork-head" evidence="7">
    <location>
        <begin position="562"/>
        <end position="663"/>
    </location>
</feature>
<proteinExistence type="predicted"/>
<gene>
    <name evidence="8" type="ORF">SAMEA4029009_CIC11G00000000161</name>
</gene>
<dbReference type="CDD" id="cd22701">
    <property type="entry name" value="FHA_FKH1-like"/>
    <property type="match status" value="1"/>
</dbReference>
<evidence type="ECO:0000256" key="3">
    <source>
        <dbReference type="PROSITE-ProRule" id="PRU00089"/>
    </source>
</evidence>
<evidence type="ECO:0000259" key="6">
    <source>
        <dbReference type="PROSITE" id="PS50006"/>
    </source>
</evidence>
<feature type="region of interest" description="Disordered" evidence="5">
    <location>
        <begin position="724"/>
        <end position="789"/>
    </location>
</feature>
<dbReference type="Gene3D" id="2.60.200.20">
    <property type="match status" value="1"/>
</dbReference>
<feature type="region of interest" description="Disordered" evidence="5">
    <location>
        <begin position="874"/>
        <end position="994"/>
    </location>
</feature>
<keyword evidence="1 3" id="KW-0238">DNA-binding</keyword>
<feature type="compositionally biased region" description="Polar residues" evidence="5">
    <location>
        <begin position="724"/>
        <end position="764"/>
    </location>
</feature>
<dbReference type="InterPro" id="IPR036388">
    <property type="entry name" value="WH-like_DNA-bd_sf"/>
</dbReference>
<dbReference type="InterPro" id="IPR001766">
    <property type="entry name" value="Fork_head_dom"/>
</dbReference>
<comment type="subcellular location">
    <subcellularLocation>
        <location evidence="3">Nucleus</location>
    </subcellularLocation>
</comment>
<sequence>MSWSGNKISNSSPTAPAAPPSDPARVHFENDLPASQTPSNTHSPLLGHQRTDLDMLRRSTAMIPVTSEPALGVSEDSDRDASKISAYARLDFDNFTFFVQTLQVVLGRKSNDEIHSSHHSVDVHLSSKKAISRRHAKIFYNFGTQRFEISIMGRNGAFVDDLFVEKGMTVPLTDGTKIQIGDIPFSFVLPSLELHELDDKKPGAAKPFNPSDALNLRTNLYLTNSLPVREKKKSVIDDQTRQAHRNSKADIVRRLSTARRKSHASTNDEINALLKELDSLEGEDDDFDPDLLDAEVRELLDLNNAKSMTQAEIEKEEDEIDKLVNEHNMQQGVIADNSGGKDTGKQEMDINMLDQEIASLAPLIDAQTEGLDPEKARDAEELKKLGSNYSFGAKFGSNGQPYYDTTDSNLPRTGPLMGKPIGPRMGKPATIQPPANRVYGRQPSIPMRPGGTFASTYQTTTPSYSYGGYNGSIYNPMESRPLPPKLEVVVETITSVPITNLIIPFKAITCNQGAIEKAPICVFKSTEPPSGAPKIPQRRKDGVRKTPKLQNLKDIPEQFKTKPNVSILAMTLSVLRTVSSDKKGLTINEIHETIKDMFPYFKYCPDGWQATVTHNIRFNKIFLATVKIGHETDWLWNKKQQELAMAKAKESALKAMELRQRQRLDMPQYSVLGRGYMTSEASPRFGSTPSTPDGSKPKSIAELASEIKRDGTSTLIKTPLYFQRQTPHGDSHSASTTPDGQTSTTNIKDQLAANRSRSTSNNAISPPASVPSKPSTPQPGLGSATLPAMNQDTKKSLTYLQKELFTLYKARKLNYNTAVTTEIITKALATTIAQVNIIGAKAGCGDNALSFLVEKAPQQVSKILDIALTKSIKEKQGLSSKPGSKESTPQPPTPSKPALSKPTPSASTGPSANELLARSASPVTSTPPVRPPSGLSKPNFGGLARPAFSGPSKPQSYSKPGALNKPPHFLSNKPRVEKRPNEDGEEPNKAIKLE</sequence>
<dbReference type="SUPFAM" id="SSF46785">
    <property type="entry name" value="Winged helix' DNA-binding domain"/>
    <property type="match status" value="1"/>
</dbReference>
<evidence type="ECO:0000256" key="1">
    <source>
        <dbReference type="ARBA" id="ARBA00023125"/>
    </source>
</evidence>
<evidence type="ECO:0000256" key="5">
    <source>
        <dbReference type="SAM" id="MobiDB-lite"/>
    </source>
</evidence>
<dbReference type="PROSITE" id="PS50006">
    <property type="entry name" value="FHA_DOMAIN"/>
    <property type="match status" value="1"/>
</dbReference>
<reference evidence="8 9" key="1">
    <citation type="submission" date="2016-10" db="EMBL/GenBank/DDBJ databases">
        <authorList>
            <person name="de Groot N.N."/>
        </authorList>
    </citation>
    <scope>NUCLEOTIDE SEQUENCE [LARGE SCALE GENOMIC DNA]</scope>
    <source>
        <strain evidence="8 9">PYCC 4715</strain>
    </source>
</reference>
<feature type="coiled-coil region" evidence="4">
    <location>
        <begin position="263"/>
        <end position="333"/>
    </location>
</feature>
<dbReference type="GO" id="GO:0043565">
    <property type="term" value="F:sequence-specific DNA binding"/>
    <property type="evidence" value="ECO:0007669"/>
    <property type="project" value="InterPro"/>
</dbReference>
<dbReference type="SMART" id="SM00339">
    <property type="entry name" value="FH"/>
    <property type="match status" value="1"/>
</dbReference>
<dbReference type="Gene3D" id="1.10.10.10">
    <property type="entry name" value="Winged helix-like DNA-binding domain superfamily/Winged helix DNA-binding domain"/>
    <property type="match status" value="1"/>
</dbReference>
<dbReference type="PRINTS" id="PR00053">
    <property type="entry name" value="FORKHEAD"/>
</dbReference>
<dbReference type="GO" id="GO:0060962">
    <property type="term" value="P:regulation of ribosomal protein gene transcription by RNA polymerase II"/>
    <property type="evidence" value="ECO:0007669"/>
    <property type="project" value="InterPro"/>
</dbReference>
<feature type="domain" description="FHA" evidence="6">
    <location>
        <begin position="104"/>
        <end position="164"/>
    </location>
</feature>
<keyword evidence="4" id="KW-0175">Coiled coil</keyword>
<keyword evidence="2 3" id="KW-0539">Nucleus</keyword>
<dbReference type="InterPro" id="IPR008984">
    <property type="entry name" value="SMAD_FHA_dom_sf"/>
</dbReference>
<feature type="DNA-binding region" description="Fork-head" evidence="3">
    <location>
        <begin position="562"/>
        <end position="663"/>
    </location>
</feature>
<feature type="region of interest" description="Disordered" evidence="5">
    <location>
        <begin position="1"/>
        <end position="47"/>
    </location>
</feature>
<feature type="compositionally biased region" description="Low complexity" evidence="5">
    <location>
        <begin position="917"/>
        <end position="927"/>
    </location>
</feature>
<organism evidence="8 9">
    <name type="scientific">Sungouiella intermedia</name>
    <dbReference type="NCBI Taxonomy" id="45354"/>
    <lineage>
        <taxon>Eukaryota</taxon>
        <taxon>Fungi</taxon>
        <taxon>Dikarya</taxon>
        <taxon>Ascomycota</taxon>
        <taxon>Saccharomycotina</taxon>
        <taxon>Pichiomycetes</taxon>
        <taxon>Metschnikowiaceae</taxon>
        <taxon>Sungouiella</taxon>
    </lineage>
</organism>
<evidence type="ECO:0000313" key="8">
    <source>
        <dbReference type="EMBL" id="SGZ48312.1"/>
    </source>
</evidence>
<dbReference type="SMART" id="SM00240">
    <property type="entry name" value="FHA"/>
    <property type="match status" value="1"/>
</dbReference>